<dbReference type="RefSeq" id="WP_211632909.1">
    <property type="nucleotide sequence ID" value="NZ_CP073100.1"/>
</dbReference>
<dbReference type="AlphaFoldDB" id="A0A975PFT2"/>
<organism evidence="3 4">
    <name type="scientific">Luteolibacter ambystomatis</name>
    <dbReference type="NCBI Taxonomy" id="2824561"/>
    <lineage>
        <taxon>Bacteria</taxon>
        <taxon>Pseudomonadati</taxon>
        <taxon>Verrucomicrobiota</taxon>
        <taxon>Verrucomicrobiia</taxon>
        <taxon>Verrucomicrobiales</taxon>
        <taxon>Verrucomicrobiaceae</taxon>
        <taxon>Luteolibacter</taxon>
    </lineage>
</organism>
<reference evidence="3" key="1">
    <citation type="submission" date="2021-04" db="EMBL/GenBank/DDBJ databases">
        <title>Luteolibacter sp. 32A isolated from the skin of an Anderson's salamander (Ambystoma andersonii).</title>
        <authorList>
            <person name="Spergser J."/>
            <person name="Busse H.-J."/>
        </authorList>
    </citation>
    <scope>NUCLEOTIDE SEQUENCE</scope>
    <source>
        <strain evidence="3">32A</strain>
    </source>
</reference>
<evidence type="ECO:0000256" key="1">
    <source>
        <dbReference type="SAM" id="MobiDB-lite"/>
    </source>
</evidence>
<dbReference type="KEGG" id="lamb:KBB96_04780"/>
<keyword evidence="2" id="KW-0732">Signal</keyword>
<evidence type="ECO:0000256" key="2">
    <source>
        <dbReference type="SAM" id="SignalP"/>
    </source>
</evidence>
<dbReference type="EMBL" id="CP073100">
    <property type="protein sequence ID" value="QUE52208.1"/>
    <property type="molecule type" value="Genomic_DNA"/>
</dbReference>
<feature type="region of interest" description="Disordered" evidence="1">
    <location>
        <begin position="103"/>
        <end position="123"/>
    </location>
</feature>
<evidence type="ECO:0000313" key="3">
    <source>
        <dbReference type="EMBL" id="QUE52208.1"/>
    </source>
</evidence>
<feature type="compositionally biased region" description="Polar residues" evidence="1">
    <location>
        <begin position="111"/>
        <end position="123"/>
    </location>
</feature>
<feature type="compositionally biased region" description="Low complexity" evidence="1">
    <location>
        <begin position="151"/>
        <end position="173"/>
    </location>
</feature>
<keyword evidence="4" id="KW-1185">Reference proteome</keyword>
<accession>A0A975PFT2</accession>
<gene>
    <name evidence="3" type="ORF">KBB96_04780</name>
</gene>
<name>A0A975PFT2_9BACT</name>
<feature type="compositionally biased region" description="Low complexity" evidence="1">
    <location>
        <begin position="197"/>
        <end position="215"/>
    </location>
</feature>
<protein>
    <submittedName>
        <fullName evidence="3">Uncharacterized protein</fullName>
    </submittedName>
</protein>
<feature type="signal peptide" evidence="2">
    <location>
        <begin position="1"/>
        <end position="21"/>
    </location>
</feature>
<dbReference type="Proteomes" id="UP000676169">
    <property type="component" value="Chromosome"/>
</dbReference>
<sequence length="233" mass="23857">MKTSRLSIFLMSLLCVPTVFAAGPVEKRSDTYYSRLWTNSPFTTKPPPPDQGPIHDPFEDYALSAVMPLPRGGYMVVIQNKKKPDDRVTILPDQPSDFKVMEVKTGDGKPRSTTVKLSSGSKTGTVSFDEKLLVIRQVAPKNPGAPGGPGNPNNPGGVAVPGAPGAPNVVNNPIPSGNPGAPVAPGVTHSGGGLPGGPSATGTGTANTANSGGVRPPRPRVIPSQGGGGAGRR</sequence>
<evidence type="ECO:0000313" key="4">
    <source>
        <dbReference type="Proteomes" id="UP000676169"/>
    </source>
</evidence>
<feature type="chain" id="PRO_5037294613" evidence="2">
    <location>
        <begin position="22"/>
        <end position="233"/>
    </location>
</feature>
<feature type="region of interest" description="Disordered" evidence="1">
    <location>
        <begin position="139"/>
        <end position="233"/>
    </location>
</feature>
<proteinExistence type="predicted"/>